<proteinExistence type="predicted"/>
<accession>A0A3F3QLU7</accession>
<protein>
    <submittedName>
        <fullName evidence="1">Uncharacterized protein</fullName>
    </submittedName>
</protein>
<dbReference type="AlphaFoldDB" id="A0A3F3QLU7"/>
<dbReference type="Proteomes" id="UP000253729">
    <property type="component" value="Unassembled WGS sequence"/>
</dbReference>
<organism evidence="1 2">
    <name type="scientific">Aspergillus welwitschiae</name>
    <dbReference type="NCBI Taxonomy" id="1341132"/>
    <lineage>
        <taxon>Eukaryota</taxon>
        <taxon>Fungi</taxon>
        <taxon>Dikarya</taxon>
        <taxon>Ascomycota</taxon>
        <taxon>Pezizomycotina</taxon>
        <taxon>Eurotiomycetes</taxon>
        <taxon>Eurotiomycetidae</taxon>
        <taxon>Eurotiales</taxon>
        <taxon>Aspergillaceae</taxon>
        <taxon>Aspergillus</taxon>
        <taxon>Aspergillus subgen. Circumdati</taxon>
    </lineage>
</organism>
<reference evidence="1 2" key="1">
    <citation type="submission" date="2018-07" db="EMBL/GenBank/DDBJ databases">
        <title>The genomes of Aspergillus section Nigri reveals drivers in fungal speciation.</title>
        <authorList>
            <consortium name="DOE Joint Genome Institute"/>
            <person name="Vesth T.C."/>
            <person name="Nybo J."/>
            <person name="Theobald S."/>
            <person name="Brandl J."/>
            <person name="Frisvad J.C."/>
            <person name="Nielsen K.F."/>
            <person name="Lyhne E.K."/>
            <person name="Kogle M.E."/>
            <person name="Kuo A."/>
            <person name="Riley R."/>
            <person name="Clum A."/>
            <person name="Nolan M."/>
            <person name="Lipzen A."/>
            <person name="Salamov A."/>
            <person name="Henrissat B."/>
            <person name="Wiebenga A."/>
            <person name="De vries R.P."/>
            <person name="Grigoriev I.V."/>
            <person name="Mortensen U.H."/>
            <person name="Andersen M.R."/>
            <person name="Baker S.E."/>
        </authorList>
    </citation>
    <scope>NUCLEOTIDE SEQUENCE [LARGE SCALE GENOMIC DNA]</scope>
    <source>
        <strain evidence="1 2">CBS 139.54b</strain>
    </source>
</reference>
<name>A0A3F3QLU7_9EURO</name>
<evidence type="ECO:0000313" key="1">
    <source>
        <dbReference type="EMBL" id="RDH39726.1"/>
    </source>
</evidence>
<feature type="non-terminal residue" evidence="1">
    <location>
        <position position="83"/>
    </location>
</feature>
<dbReference type="EMBL" id="KZ852032">
    <property type="protein sequence ID" value="RDH39726.1"/>
    <property type="molecule type" value="Genomic_DNA"/>
</dbReference>
<keyword evidence="2" id="KW-1185">Reference proteome</keyword>
<evidence type="ECO:0000313" key="2">
    <source>
        <dbReference type="Proteomes" id="UP000253729"/>
    </source>
</evidence>
<gene>
    <name evidence="1" type="ORF">BDQ94DRAFT_133558</name>
</gene>
<dbReference type="GeneID" id="38132663"/>
<sequence>MKSSSLNSLSIGSCWLPRPVSSTYPALGEDCRSGASLASLAPCLSHPASFLPSSSLPSTSSILGESGVSVTPVRRLLVYKTTS</sequence>
<dbReference type="RefSeq" id="XP_026632748.1">
    <property type="nucleotide sequence ID" value="XM_026764307.1"/>
</dbReference>